<organism evidence="1 2">
    <name type="scientific">Pelotomaculum isophthalicicum JI</name>
    <dbReference type="NCBI Taxonomy" id="947010"/>
    <lineage>
        <taxon>Bacteria</taxon>
        <taxon>Bacillati</taxon>
        <taxon>Bacillota</taxon>
        <taxon>Clostridia</taxon>
        <taxon>Eubacteriales</taxon>
        <taxon>Desulfotomaculaceae</taxon>
        <taxon>Pelotomaculum</taxon>
    </lineage>
</organism>
<dbReference type="AlphaFoldDB" id="A0A9X4H7X3"/>
<dbReference type="Proteomes" id="UP001154312">
    <property type="component" value="Unassembled WGS sequence"/>
</dbReference>
<keyword evidence="2" id="KW-1185">Reference proteome</keyword>
<proteinExistence type="predicted"/>
<comment type="caution">
    <text evidence="1">The sequence shown here is derived from an EMBL/GenBank/DDBJ whole genome shotgun (WGS) entry which is preliminary data.</text>
</comment>
<sequence>MDLLNVLNELEDLIESSSKIPLTRKVLVDEDRILDLLDHIRTNMPEEIRQAKWIIQEREKVLNDSQKEAVRIMEDAQKQVEKQADDSEIVRHAKNMAEEIVQKAEAVAREIKVGALDYADDILSNLEKNLGTVLRQIEQGRTELRK</sequence>
<evidence type="ECO:0000313" key="1">
    <source>
        <dbReference type="EMBL" id="MDF9408119.1"/>
    </source>
</evidence>
<accession>A0A9X4H7X3</accession>
<evidence type="ECO:0000313" key="2">
    <source>
        <dbReference type="Proteomes" id="UP001154312"/>
    </source>
</evidence>
<dbReference type="RefSeq" id="WP_277443409.1">
    <property type="nucleotide sequence ID" value="NZ_JAKOAV010000010.1"/>
</dbReference>
<dbReference type="EMBL" id="JAKOAV010000010">
    <property type="protein sequence ID" value="MDF9408119.1"/>
    <property type="molecule type" value="Genomic_DNA"/>
</dbReference>
<gene>
    <name evidence="1" type="ORF">L7E55_07055</name>
</gene>
<protein>
    <submittedName>
        <fullName evidence="1">ATPase</fullName>
    </submittedName>
</protein>
<reference evidence="1" key="1">
    <citation type="submission" date="2022-02" db="EMBL/GenBank/DDBJ databases">
        <authorList>
            <person name="Leng L."/>
        </authorList>
    </citation>
    <scope>NUCLEOTIDE SEQUENCE</scope>
    <source>
        <strain evidence="1">JI</strain>
    </source>
</reference>
<name>A0A9X4H7X3_9FIRM</name>